<protein>
    <recommendedName>
        <fullName evidence="4 11">Beta-galactosidase</fullName>
        <ecNumber evidence="4 11">3.2.1.23</ecNumber>
    </recommendedName>
</protein>
<dbReference type="GO" id="GO:0030246">
    <property type="term" value="F:carbohydrate binding"/>
    <property type="evidence" value="ECO:0007669"/>
    <property type="project" value="InterPro"/>
</dbReference>
<evidence type="ECO:0000256" key="8">
    <source>
        <dbReference type="ARBA" id="ARBA00022801"/>
    </source>
</evidence>
<dbReference type="SUPFAM" id="SSF49785">
    <property type="entry name" value="Galactose-binding domain-like"/>
    <property type="match status" value="3"/>
</dbReference>
<dbReference type="GO" id="GO:0005975">
    <property type="term" value="P:carbohydrate metabolic process"/>
    <property type="evidence" value="ECO:0007669"/>
    <property type="project" value="InterPro"/>
</dbReference>
<dbReference type="InterPro" id="IPR019801">
    <property type="entry name" value="Glyco_hydro_35_CS"/>
</dbReference>
<keyword evidence="16" id="KW-1185">Reference proteome</keyword>
<dbReference type="EC" id="3.2.1.23" evidence="4 11"/>
<dbReference type="InterPro" id="IPR048913">
    <property type="entry name" value="BetaGal_gal-bd"/>
</dbReference>
<comment type="subcellular location">
    <subcellularLocation>
        <location evidence="2">Secreted</location>
        <location evidence="2">Extracellular space</location>
        <location evidence="2">Apoplast</location>
    </subcellularLocation>
</comment>
<keyword evidence="6" id="KW-0964">Secreted</keyword>
<evidence type="ECO:0000256" key="7">
    <source>
        <dbReference type="ARBA" id="ARBA00022729"/>
    </source>
</evidence>
<evidence type="ECO:0000313" key="16">
    <source>
        <dbReference type="Proteomes" id="UP000501690"/>
    </source>
</evidence>
<comment type="similarity">
    <text evidence="3 12">Belongs to the glycosyl hydrolase 35 family.</text>
</comment>
<dbReference type="PROSITE" id="PS50228">
    <property type="entry name" value="SUEL_LECTIN"/>
    <property type="match status" value="2"/>
</dbReference>
<feature type="domain" description="SUEL-type lectin" evidence="14">
    <location>
        <begin position="1023"/>
        <end position="1107"/>
    </location>
</feature>
<comment type="catalytic activity">
    <reaction evidence="1 11">
        <text>Hydrolysis of terminal non-reducing beta-D-galactose residues in beta-D-galactosides.</text>
        <dbReference type="EC" id="3.2.1.23"/>
    </reaction>
</comment>
<evidence type="ECO:0000256" key="10">
    <source>
        <dbReference type="ARBA" id="ARBA00023295"/>
    </source>
</evidence>
<reference evidence="15 16" key="1">
    <citation type="submission" date="2019-04" db="EMBL/GenBank/DDBJ databases">
        <title>An improved genome assembly and genetic linkage map for asparagus bean, Vigna unguiculata ssp. sesquipedialis.</title>
        <authorList>
            <person name="Xia Q."/>
            <person name="Zhang R."/>
            <person name="Dong Y."/>
        </authorList>
    </citation>
    <scope>NUCLEOTIDE SEQUENCE [LARGE SCALE GENOMIC DNA]</scope>
    <source>
        <tissue evidence="15">Leaf</tissue>
    </source>
</reference>
<evidence type="ECO:0000256" key="2">
    <source>
        <dbReference type="ARBA" id="ARBA00004271"/>
    </source>
</evidence>
<dbReference type="GO" id="GO:0004565">
    <property type="term" value="F:beta-galactosidase activity"/>
    <property type="evidence" value="ECO:0007669"/>
    <property type="project" value="UniProtKB-EC"/>
</dbReference>
<sequence>MSTMKLALITLLFIAVSPTFASGAEEEKKDPKGVDRGPKEITYDSRSLIINGKRELLFSGSVHYPRSPPEMWPHIIDKARRGGINVIQTYIFWNIHEPVKGKFKVDPEYDFVKFIQLCQDKGMYVTLRIGPFIQAEWNHGGLPYWLREVPGIIFRSNNDGFKTLMQNYVNTVIKMCTDAKLFGPQGGPIILAQIENEYNHIQRAYKEDGDKYVQWAANLAVSTNVGVPWIMCKQTDAPDPVINACNGRHCGDTFTGPNKPYKPFLWTENWTAQYRVFGDPPSQRSAEDIAFSVARFFSKNGSLVNYYMYYGGTNFGRTSSGFSTTRYYDEAPLDEFGLQREPKWTHLRDVHKALSLCRQALFGAESVITKINQHHETIVFEKKDSHLCTAFITNNHTKNAATIRFRDTDYFLPPRSISILPDCKTVVFNTQNIASQHNSRNFKKAKDSNNFNWEVFTESIPDAKDIPVSLNVPIELYKLVKDTTDYAWYTTSVQLGPEDLPTKNDISTVLRVLCLGHSLHAFVNGEYIGSNHGTHEEKTFVFQKTVTFKVGVNSIAFLGNIIGLPDSGAYMEHRYAGPKSIFILGLNSGKIDLTRNGWGTKVGIQGEEYAVFTEEGSKKVQWQPVQGTGKLLSWYKTTFTTPEGKDPVAIRMTGMGKGIIWVNGKSIGRHWMSFLSPLGTPTQSEYHIPRTYLNPKDNLLVIFEEEQANPNQIEIVTVERDTVCSIITENHPPNVNSWAAKAGKFQAVVEKPWPTATVTCPVYKTIKAVEFASFGDPTGFCGEFVMGKCDAPATKQIIEQQCMGKNTCSIPLEAQTFTQGKDPCPDLSKTLAIQDSGAYMEHRYAGPKSIFILGLNSGKIDLTRNGWGTKVGIQGEEYAVFTEEGSKKVQWQPVQGTGKLLSWYKTTFTTPEGKDPVAIRMTGMGKGIIWVNGKSIGRHWMSFLSPLGTPTQSEYHIPRTYLNPKDNLLVIFEEEQANPNQIEIVTVERDTVCSIITENHPPNVNSWAAKAGKFQAVVEKPWPTATVTCPVYKTIKAVEFASFGDPTGFCGEFVMGKCDAPATKQIIEQQCMGKNTCSIPLEAQTFTQGKDPCPDLSKTLAIQVKCAF</sequence>
<evidence type="ECO:0000256" key="6">
    <source>
        <dbReference type="ARBA" id="ARBA00022525"/>
    </source>
</evidence>
<evidence type="ECO:0000256" key="12">
    <source>
        <dbReference type="RuleBase" id="RU003679"/>
    </source>
</evidence>
<dbReference type="FunFam" id="2.60.120.260:FF:000050">
    <property type="entry name" value="Beta-galactosidase"/>
    <property type="match status" value="2"/>
</dbReference>
<organism evidence="15 16">
    <name type="scientific">Vigna unguiculata</name>
    <name type="common">Cowpea</name>
    <dbReference type="NCBI Taxonomy" id="3917"/>
    <lineage>
        <taxon>Eukaryota</taxon>
        <taxon>Viridiplantae</taxon>
        <taxon>Streptophyta</taxon>
        <taxon>Embryophyta</taxon>
        <taxon>Tracheophyta</taxon>
        <taxon>Spermatophyta</taxon>
        <taxon>Magnoliopsida</taxon>
        <taxon>eudicotyledons</taxon>
        <taxon>Gunneridae</taxon>
        <taxon>Pentapetalae</taxon>
        <taxon>rosids</taxon>
        <taxon>fabids</taxon>
        <taxon>Fabales</taxon>
        <taxon>Fabaceae</taxon>
        <taxon>Papilionoideae</taxon>
        <taxon>50 kb inversion clade</taxon>
        <taxon>NPAAA clade</taxon>
        <taxon>indigoferoid/millettioid clade</taxon>
        <taxon>Phaseoleae</taxon>
        <taxon>Vigna</taxon>
    </lineage>
</organism>
<dbReference type="InterPro" id="IPR043159">
    <property type="entry name" value="Lectin_gal-bd_sf"/>
</dbReference>
<evidence type="ECO:0000256" key="3">
    <source>
        <dbReference type="ARBA" id="ARBA00009809"/>
    </source>
</evidence>
<keyword evidence="9" id="KW-0325">Glycoprotein</keyword>
<dbReference type="AlphaFoldDB" id="A0A4D6LJE9"/>
<dbReference type="InterPro" id="IPR000922">
    <property type="entry name" value="Lectin_gal-bd_dom"/>
</dbReference>
<keyword evidence="8 11" id="KW-0378">Hydrolase</keyword>
<dbReference type="Gene3D" id="2.60.120.260">
    <property type="entry name" value="Galactose-binding domain-like"/>
    <property type="match status" value="3"/>
</dbReference>
<name>A0A4D6LJE9_VIGUN</name>
<dbReference type="Gene3D" id="2.60.120.740">
    <property type="match status" value="2"/>
</dbReference>
<dbReference type="Pfam" id="PF01301">
    <property type="entry name" value="Glyco_hydro_35"/>
    <property type="match status" value="1"/>
</dbReference>
<dbReference type="PRINTS" id="PR00742">
    <property type="entry name" value="GLHYDRLASE35"/>
</dbReference>
<dbReference type="PANTHER" id="PTHR23421">
    <property type="entry name" value="BETA-GALACTOSIDASE RELATED"/>
    <property type="match status" value="1"/>
</dbReference>
<evidence type="ECO:0000313" key="15">
    <source>
        <dbReference type="EMBL" id="QCD88697.1"/>
    </source>
</evidence>
<keyword evidence="5" id="KW-0052">Apoplast</keyword>
<evidence type="ECO:0000256" key="13">
    <source>
        <dbReference type="SAM" id="SignalP"/>
    </source>
</evidence>
<dbReference type="PROSITE" id="PS01182">
    <property type="entry name" value="GLYCOSYL_HYDROL_F35"/>
    <property type="match status" value="1"/>
</dbReference>
<dbReference type="CDD" id="cd22842">
    <property type="entry name" value="Gal_Rha_Lectin_BGal"/>
    <property type="match status" value="2"/>
</dbReference>
<evidence type="ECO:0000256" key="5">
    <source>
        <dbReference type="ARBA" id="ARBA00022523"/>
    </source>
</evidence>
<evidence type="ECO:0000256" key="1">
    <source>
        <dbReference type="ARBA" id="ARBA00001412"/>
    </source>
</evidence>
<dbReference type="Proteomes" id="UP000501690">
    <property type="component" value="Linkage Group LG3"/>
</dbReference>
<evidence type="ECO:0000256" key="11">
    <source>
        <dbReference type="RuleBase" id="RU000675"/>
    </source>
</evidence>
<dbReference type="InterPro" id="IPR017853">
    <property type="entry name" value="GH"/>
</dbReference>
<dbReference type="EMBL" id="CP039347">
    <property type="protein sequence ID" value="QCD88697.1"/>
    <property type="molecule type" value="Genomic_DNA"/>
</dbReference>
<dbReference type="Pfam" id="PF02140">
    <property type="entry name" value="SUEL_Lectin"/>
    <property type="match status" value="2"/>
</dbReference>
<dbReference type="GO" id="GO:0048046">
    <property type="term" value="C:apoplast"/>
    <property type="evidence" value="ECO:0007669"/>
    <property type="project" value="UniProtKB-SubCell"/>
</dbReference>
<dbReference type="Pfam" id="PF17834">
    <property type="entry name" value="GHD"/>
    <property type="match status" value="1"/>
</dbReference>
<dbReference type="InterPro" id="IPR001944">
    <property type="entry name" value="Glycoside_Hdrlase_35"/>
</dbReference>
<feature type="chain" id="PRO_5020026800" description="Beta-galactosidase" evidence="13">
    <location>
        <begin position="24"/>
        <end position="1108"/>
    </location>
</feature>
<evidence type="ECO:0000256" key="4">
    <source>
        <dbReference type="ARBA" id="ARBA00012756"/>
    </source>
</evidence>
<dbReference type="Pfam" id="PF21467">
    <property type="entry name" value="BetaGal_gal-bd"/>
    <property type="match status" value="2"/>
</dbReference>
<dbReference type="InterPro" id="IPR031330">
    <property type="entry name" value="Gly_Hdrlase_35_cat"/>
</dbReference>
<dbReference type="InterPro" id="IPR008979">
    <property type="entry name" value="Galactose-bd-like_sf"/>
</dbReference>
<dbReference type="SUPFAM" id="SSF51445">
    <property type="entry name" value="(Trans)glycosidases"/>
    <property type="match status" value="1"/>
</dbReference>
<proteinExistence type="inferred from homology"/>
<evidence type="ECO:0000256" key="9">
    <source>
        <dbReference type="ARBA" id="ARBA00023180"/>
    </source>
</evidence>
<gene>
    <name evidence="15" type="ORF">DEO72_LG3g3247</name>
</gene>
<accession>A0A4D6LJE9</accession>
<dbReference type="InterPro" id="IPR041392">
    <property type="entry name" value="GHD"/>
</dbReference>
<feature type="signal peptide" evidence="13">
    <location>
        <begin position="1"/>
        <end position="23"/>
    </location>
</feature>
<dbReference type="FunFam" id="3.20.20.80:FF:000006">
    <property type="entry name" value="Beta-galactosidase"/>
    <property type="match status" value="1"/>
</dbReference>
<keyword evidence="7 13" id="KW-0732">Signal</keyword>
<keyword evidence="10 11" id="KW-0326">Glycosidase</keyword>
<evidence type="ECO:0000259" key="14">
    <source>
        <dbReference type="PROSITE" id="PS50228"/>
    </source>
</evidence>
<dbReference type="Gene3D" id="3.20.20.80">
    <property type="entry name" value="Glycosidases"/>
    <property type="match status" value="1"/>
</dbReference>
<feature type="domain" description="SUEL-type lectin" evidence="14">
    <location>
        <begin position="754"/>
        <end position="834"/>
    </location>
</feature>